<comment type="similarity">
    <text evidence="5">Belongs to the ABC-2 integral membrane protein family.</text>
</comment>
<dbReference type="EMBL" id="JAPDOD010000038">
    <property type="protein sequence ID" value="MDA0164814.1"/>
    <property type="molecule type" value="Genomic_DNA"/>
</dbReference>
<dbReference type="PIRSF" id="PIRSF006648">
    <property type="entry name" value="DrrB"/>
    <property type="match status" value="1"/>
</dbReference>
<keyword evidence="3 5" id="KW-1133">Transmembrane helix</keyword>
<evidence type="ECO:0000313" key="7">
    <source>
        <dbReference type="EMBL" id="MDA0164814.1"/>
    </source>
</evidence>
<evidence type="ECO:0000256" key="2">
    <source>
        <dbReference type="ARBA" id="ARBA00022692"/>
    </source>
</evidence>
<comment type="subcellular location">
    <subcellularLocation>
        <location evidence="5">Cell membrane</location>
        <topology evidence="5">Multi-pass membrane protein</topology>
    </subcellularLocation>
    <subcellularLocation>
        <location evidence="1">Membrane</location>
        <topology evidence="1">Multi-pass membrane protein</topology>
    </subcellularLocation>
</comment>
<dbReference type="InterPro" id="IPR051784">
    <property type="entry name" value="Nod_factor_ABC_transporter"/>
</dbReference>
<feature type="domain" description="ABC transmembrane type-2" evidence="6">
    <location>
        <begin position="39"/>
        <end position="275"/>
    </location>
</feature>
<evidence type="ECO:0000259" key="6">
    <source>
        <dbReference type="PROSITE" id="PS51012"/>
    </source>
</evidence>
<proteinExistence type="inferred from homology"/>
<evidence type="ECO:0000313" key="8">
    <source>
        <dbReference type="Proteomes" id="UP001149140"/>
    </source>
</evidence>
<keyword evidence="4 5" id="KW-0472">Membrane</keyword>
<dbReference type="GO" id="GO:0140359">
    <property type="term" value="F:ABC-type transporter activity"/>
    <property type="evidence" value="ECO:0007669"/>
    <property type="project" value="InterPro"/>
</dbReference>
<gene>
    <name evidence="7" type="ORF">OM076_31385</name>
</gene>
<dbReference type="InterPro" id="IPR013525">
    <property type="entry name" value="ABC2_TM"/>
</dbReference>
<evidence type="ECO:0000256" key="4">
    <source>
        <dbReference type="ARBA" id="ARBA00023136"/>
    </source>
</evidence>
<comment type="caution">
    <text evidence="7">The sequence shown here is derived from an EMBL/GenBank/DDBJ whole genome shotgun (WGS) entry which is preliminary data.</text>
</comment>
<sequence>MEDARLAAHVLRAPRISHSFHEVRLLAGRSLRHIPRIPEKAFGAVLLPLVFVLLFAYVFGSAIQVPGGGNYHAYLVSGIFAQTMIGTLPGIAVGVASDNRSGLMDRLRTLPIARGSVIAGRTVAELVELCGGLLVVALCGLIVGWSPDGSVVETAGAFALLLFMAFAVTWAGVWVGLMVRDPDGADGIVMSIIFPAMFLSGIFVPVAGLPDGLRQIAELNPLTSLATAMRQLFHSPTGPLPDVFTLQHPVITSLIWAVVLMAIFVPLAIRRYQRMGR</sequence>
<protein>
    <recommendedName>
        <fullName evidence="5">Transport permease protein</fullName>
    </recommendedName>
</protein>
<name>A0A9X3MXU4_9ACTN</name>
<dbReference type="Proteomes" id="UP001149140">
    <property type="component" value="Unassembled WGS sequence"/>
</dbReference>
<evidence type="ECO:0000256" key="5">
    <source>
        <dbReference type="RuleBase" id="RU361157"/>
    </source>
</evidence>
<feature type="transmembrane region" description="Helical" evidence="5">
    <location>
        <begin position="155"/>
        <end position="177"/>
    </location>
</feature>
<dbReference type="PANTHER" id="PTHR43229">
    <property type="entry name" value="NODULATION PROTEIN J"/>
    <property type="match status" value="1"/>
</dbReference>
<keyword evidence="5" id="KW-0813">Transport</keyword>
<dbReference type="InterPro" id="IPR000412">
    <property type="entry name" value="ABC_2_transport"/>
</dbReference>
<feature type="transmembrane region" description="Helical" evidence="5">
    <location>
        <begin position="118"/>
        <end position="143"/>
    </location>
</feature>
<evidence type="ECO:0000256" key="1">
    <source>
        <dbReference type="ARBA" id="ARBA00004141"/>
    </source>
</evidence>
<organism evidence="7 8">
    <name type="scientific">Solirubrobacter ginsenosidimutans</name>
    <dbReference type="NCBI Taxonomy" id="490573"/>
    <lineage>
        <taxon>Bacteria</taxon>
        <taxon>Bacillati</taxon>
        <taxon>Actinomycetota</taxon>
        <taxon>Thermoleophilia</taxon>
        <taxon>Solirubrobacterales</taxon>
        <taxon>Solirubrobacteraceae</taxon>
        <taxon>Solirubrobacter</taxon>
    </lineage>
</organism>
<feature type="transmembrane region" description="Helical" evidence="5">
    <location>
        <begin position="250"/>
        <end position="269"/>
    </location>
</feature>
<dbReference type="PROSITE" id="PS51012">
    <property type="entry name" value="ABC_TM2"/>
    <property type="match status" value="1"/>
</dbReference>
<keyword evidence="2 5" id="KW-0812">Transmembrane</keyword>
<feature type="transmembrane region" description="Helical" evidence="5">
    <location>
        <begin position="189"/>
        <end position="209"/>
    </location>
</feature>
<dbReference type="AlphaFoldDB" id="A0A9X3MXU4"/>
<dbReference type="Pfam" id="PF01061">
    <property type="entry name" value="ABC2_membrane"/>
    <property type="match status" value="1"/>
</dbReference>
<keyword evidence="5" id="KW-1003">Cell membrane</keyword>
<reference evidence="7" key="1">
    <citation type="submission" date="2022-10" db="EMBL/GenBank/DDBJ databases">
        <title>The WGS of Solirubrobacter ginsenosidimutans DSM 21036.</title>
        <authorList>
            <person name="Jiang Z."/>
        </authorList>
    </citation>
    <scope>NUCLEOTIDE SEQUENCE</scope>
    <source>
        <strain evidence="7">DSM 21036</strain>
    </source>
</reference>
<dbReference type="InterPro" id="IPR047817">
    <property type="entry name" value="ABC2_TM_bact-type"/>
</dbReference>
<feature type="transmembrane region" description="Helical" evidence="5">
    <location>
        <begin position="41"/>
        <end position="59"/>
    </location>
</feature>
<dbReference type="GO" id="GO:0043190">
    <property type="term" value="C:ATP-binding cassette (ABC) transporter complex"/>
    <property type="evidence" value="ECO:0007669"/>
    <property type="project" value="InterPro"/>
</dbReference>
<dbReference type="PANTHER" id="PTHR43229:SF2">
    <property type="entry name" value="NODULATION PROTEIN J"/>
    <property type="match status" value="1"/>
</dbReference>
<keyword evidence="8" id="KW-1185">Reference proteome</keyword>
<accession>A0A9X3MXU4</accession>
<evidence type="ECO:0000256" key="3">
    <source>
        <dbReference type="ARBA" id="ARBA00022989"/>
    </source>
</evidence>
<feature type="transmembrane region" description="Helical" evidence="5">
    <location>
        <begin position="71"/>
        <end position="97"/>
    </location>
</feature>